<dbReference type="GO" id="GO:0016020">
    <property type="term" value="C:membrane"/>
    <property type="evidence" value="ECO:0007669"/>
    <property type="project" value="UniProtKB-SubCell"/>
</dbReference>
<name>A0A6A4LUZ9_9ERIC</name>
<comment type="subcellular location">
    <subcellularLocation>
        <location evidence="1">Membrane</location>
        <topology evidence="1">Multi-pass membrane protein</topology>
    </subcellularLocation>
</comment>
<feature type="domain" description="Very-long-chain aldehyde decarbonylase CER1-like C-terminal" evidence="2">
    <location>
        <begin position="41"/>
        <end position="155"/>
    </location>
</feature>
<dbReference type="EMBL" id="QEFC01001149">
    <property type="protein sequence ID" value="KAE9459964.1"/>
    <property type="molecule type" value="Genomic_DNA"/>
</dbReference>
<feature type="non-terminal residue" evidence="3">
    <location>
        <position position="1"/>
    </location>
</feature>
<dbReference type="Pfam" id="PF12076">
    <property type="entry name" value="CER1-like_C"/>
    <property type="match status" value="1"/>
</dbReference>
<evidence type="ECO:0000313" key="3">
    <source>
        <dbReference type="EMBL" id="KAE9459964.1"/>
    </source>
</evidence>
<sequence>MDMDLQSQSTLLSIRNFLFQREAISGLIEQAIIEAEARGTKVLSLVLSQVWLVGDGLSEEEQQKAPKGTLFIPYSQFPPKKARNDCLYHHTPAMVAPLSLENLNSCENWLPRRAMSASRVAGIVHALEGWNVNECGQKMFDVEQVWEACLKHGFQNASLLLVLGNVMHLASAKWARRVGFEPRVDAVRVEAVVAFWQFPAPLPAGNIVKTYRTVKGVRFGRIWSEGEEVAVATTPFEKEIDGEEDDDGENCGVVCFGVCEVGEFGYVGVMVFH</sequence>
<dbReference type="OrthoDB" id="408954at2759"/>
<evidence type="ECO:0000313" key="4">
    <source>
        <dbReference type="Proteomes" id="UP000428333"/>
    </source>
</evidence>
<dbReference type="InterPro" id="IPR021940">
    <property type="entry name" value="CER1-like_C"/>
</dbReference>
<keyword evidence="4" id="KW-1185">Reference proteome</keyword>
<gene>
    <name evidence="3" type="ORF">C3L33_08159</name>
</gene>
<reference evidence="3 4" key="1">
    <citation type="journal article" date="2019" name="Genome Biol. Evol.">
        <title>The Rhododendron genome and chromosomal organization provide insight into shared whole-genome duplications across the heath family (Ericaceae).</title>
        <authorList>
            <person name="Soza V.L."/>
            <person name="Lindsley D."/>
            <person name="Waalkes A."/>
            <person name="Ramage E."/>
            <person name="Patwardhan R.P."/>
            <person name="Burton J.N."/>
            <person name="Adey A."/>
            <person name="Kumar A."/>
            <person name="Qiu R."/>
            <person name="Shendure J."/>
            <person name="Hall B."/>
        </authorList>
    </citation>
    <scope>NUCLEOTIDE SEQUENCE [LARGE SCALE GENOMIC DNA]</scope>
    <source>
        <strain evidence="3">RSF 1966-606</strain>
    </source>
</reference>
<comment type="caution">
    <text evidence="3">The sequence shown here is derived from an EMBL/GenBank/DDBJ whole genome shotgun (WGS) entry which is preliminary data.</text>
</comment>
<protein>
    <recommendedName>
        <fullName evidence="2">Very-long-chain aldehyde decarbonylase CER1-like C-terminal domain-containing protein</fullName>
    </recommendedName>
</protein>
<accession>A0A6A4LUZ9</accession>
<dbReference type="AlphaFoldDB" id="A0A6A4LUZ9"/>
<evidence type="ECO:0000259" key="2">
    <source>
        <dbReference type="Pfam" id="PF12076"/>
    </source>
</evidence>
<dbReference type="Proteomes" id="UP000428333">
    <property type="component" value="Linkage Group LG05"/>
</dbReference>
<proteinExistence type="predicted"/>
<evidence type="ECO:0000256" key="1">
    <source>
        <dbReference type="ARBA" id="ARBA00004141"/>
    </source>
</evidence>
<organism evidence="3 4">
    <name type="scientific">Rhododendron williamsianum</name>
    <dbReference type="NCBI Taxonomy" id="262921"/>
    <lineage>
        <taxon>Eukaryota</taxon>
        <taxon>Viridiplantae</taxon>
        <taxon>Streptophyta</taxon>
        <taxon>Embryophyta</taxon>
        <taxon>Tracheophyta</taxon>
        <taxon>Spermatophyta</taxon>
        <taxon>Magnoliopsida</taxon>
        <taxon>eudicotyledons</taxon>
        <taxon>Gunneridae</taxon>
        <taxon>Pentapetalae</taxon>
        <taxon>asterids</taxon>
        <taxon>Ericales</taxon>
        <taxon>Ericaceae</taxon>
        <taxon>Ericoideae</taxon>
        <taxon>Rhodoreae</taxon>
        <taxon>Rhododendron</taxon>
    </lineage>
</organism>